<dbReference type="AlphaFoldDB" id="A0A0N4XI61"/>
<reference evidence="3" key="1">
    <citation type="submission" date="2017-02" db="UniProtKB">
        <authorList>
            <consortium name="WormBaseParasite"/>
        </authorList>
    </citation>
    <scope>IDENTIFICATION</scope>
</reference>
<dbReference type="EMBL" id="UYSL01002373">
    <property type="protein sequence ID" value="VDL65803.1"/>
    <property type="molecule type" value="Genomic_DNA"/>
</dbReference>
<evidence type="ECO:0000313" key="2">
    <source>
        <dbReference type="Proteomes" id="UP000271162"/>
    </source>
</evidence>
<dbReference type="Proteomes" id="UP000271162">
    <property type="component" value="Unassembled WGS sequence"/>
</dbReference>
<dbReference type="WBParaSite" id="NBR_0000221301-mRNA-1">
    <property type="protein sequence ID" value="NBR_0000221301-mRNA-1"/>
    <property type="gene ID" value="NBR_0000221301"/>
</dbReference>
<accession>A0A0N4XI61</accession>
<evidence type="ECO:0000313" key="3">
    <source>
        <dbReference type="WBParaSite" id="NBR_0000221301-mRNA-1"/>
    </source>
</evidence>
<sequence length="164" mass="18776">MNEYLAVTKLEHPSLNIFSSLLEHTVVPLARGANGAYAHYKYEDPVKYAAHPARYLVMNNKKAQNVRYFQQYENEIRELLEFSSEVRKKGDAVINTLEKEFSNSMCIHYAGPSAKTWSDEELATALRYLAEQLDLCRYLVFGNDKGIMAQLNRNASDAFSEEKV</sequence>
<reference evidence="1 2" key="2">
    <citation type="submission" date="2018-11" db="EMBL/GenBank/DDBJ databases">
        <authorList>
            <consortium name="Pathogen Informatics"/>
        </authorList>
    </citation>
    <scope>NUCLEOTIDE SEQUENCE [LARGE SCALE GENOMIC DNA]</scope>
</reference>
<name>A0A0N4XI61_NIPBR</name>
<proteinExistence type="predicted"/>
<gene>
    <name evidence="1" type="ORF">NBR_LOCUS2214</name>
</gene>
<protein>
    <submittedName>
        <fullName evidence="3">GT23 domain-containing protein</fullName>
    </submittedName>
</protein>
<organism evidence="3">
    <name type="scientific">Nippostrongylus brasiliensis</name>
    <name type="common">Rat hookworm</name>
    <dbReference type="NCBI Taxonomy" id="27835"/>
    <lineage>
        <taxon>Eukaryota</taxon>
        <taxon>Metazoa</taxon>
        <taxon>Ecdysozoa</taxon>
        <taxon>Nematoda</taxon>
        <taxon>Chromadorea</taxon>
        <taxon>Rhabditida</taxon>
        <taxon>Rhabditina</taxon>
        <taxon>Rhabditomorpha</taxon>
        <taxon>Strongyloidea</taxon>
        <taxon>Heligmosomidae</taxon>
        <taxon>Nippostrongylus</taxon>
    </lineage>
</organism>
<evidence type="ECO:0000313" key="1">
    <source>
        <dbReference type="EMBL" id="VDL65803.1"/>
    </source>
</evidence>
<keyword evidence="2" id="KW-1185">Reference proteome</keyword>